<organism evidence="2 3">
    <name type="scientific">Rousettus aegyptiacus</name>
    <name type="common">Egyptian fruit bat</name>
    <name type="synonym">Pteropus aegyptiacus</name>
    <dbReference type="NCBI Taxonomy" id="9407"/>
    <lineage>
        <taxon>Eukaryota</taxon>
        <taxon>Metazoa</taxon>
        <taxon>Chordata</taxon>
        <taxon>Craniata</taxon>
        <taxon>Vertebrata</taxon>
        <taxon>Euteleostomi</taxon>
        <taxon>Mammalia</taxon>
        <taxon>Eutheria</taxon>
        <taxon>Laurasiatheria</taxon>
        <taxon>Chiroptera</taxon>
        <taxon>Yinpterochiroptera</taxon>
        <taxon>Pteropodoidea</taxon>
        <taxon>Pteropodidae</taxon>
        <taxon>Rousettinae</taxon>
        <taxon>Rousettus</taxon>
    </lineage>
</organism>
<keyword evidence="3" id="KW-1185">Reference proteome</keyword>
<dbReference type="Proteomes" id="UP000593571">
    <property type="component" value="Unassembled WGS sequence"/>
</dbReference>
<feature type="region of interest" description="Disordered" evidence="1">
    <location>
        <begin position="39"/>
        <end position="63"/>
    </location>
</feature>
<name>A0A7J8BSV2_ROUAE</name>
<dbReference type="EMBL" id="JACASE010000016">
    <property type="protein sequence ID" value="KAF6401589.1"/>
    <property type="molecule type" value="Genomic_DNA"/>
</dbReference>
<accession>A0A7J8BSV2</accession>
<comment type="caution">
    <text evidence="2">The sequence shown here is derived from an EMBL/GenBank/DDBJ whole genome shotgun (WGS) entry which is preliminary data.</text>
</comment>
<evidence type="ECO:0000256" key="1">
    <source>
        <dbReference type="SAM" id="MobiDB-lite"/>
    </source>
</evidence>
<evidence type="ECO:0000313" key="3">
    <source>
        <dbReference type="Proteomes" id="UP000593571"/>
    </source>
</evidence>
<sequence length="168" mass="17636">MAPSWDAAGSLLVPARTACRKESVGLAVVSSSLESQAVPWGPSPHCQHGSSTPVLSRVSGDTPRGLGKETLKAAIGTSLRVSPVRGKTASSSSCLASKHTWNSDDCRHPGHVPQVTGQPLTYPTRGQAGCKDRALKVCFGPQGLMGTAVSLKCQRRDFYSGPQRPEIS</sequence>
<proteinExistence type="predicted"/>
<protein>
    <submittedName>
        <fullName evidence="2">Uncharacterized protein</fullName>
    </submittedName>
</protein>
<reference evidence="2 3" key="1">
    <citation type="journal article" date="2020" name="Nature">
        <title>Six reference-quality genomes reveal evolution of bat adaptations.</title>
        <authorList>
            <person name="Jebb D."/>
            <person name="Huang Z."/>
            <person name="Pippel M."/>
            <person name="Hughes G.M."/>
            <person name="Lavrichenko K."/>
            <person name="Devanna P."/>
            <person name="Winkler S."/>
            <person name="Jermiin L.S."/>
            <person name="Skirmuntt E.C."/>
            <person name="Katzourakis A."/>
            <person name="Burkitt-Gray L."/>
            <person name="Ray D.A."/>
            <person name="Sullivan K.A.M."/>
            <person name="Roscito J.G."/>
            <person name="Kirilenko B.M."/>
            <person name="Davalos L.M."/>
            <person name="Corthals A.P."/>
            <person name="Power M.L."/>
            <person name="Jones G."/>
            <person name="Ransome R.D."/>
            <person name="Dechmann D.K.N."/>
            <person name="Locatelli A.G."/>
            <person name="Puechmaille S.J."/>
            <person name="Fedrigo O."/>
            <person name="Jarvis E.D."/>
            <person name="Hiller M."/>
            <person name="Vernes S.C."/>
            <person name="Myers E.W."/>
            <person name="Teeling E.C."/>
        </authorList>
    </citation>
    <scope>NUCLEOTIDE SEQUENCE [LARGE SCALE GENOMIC DNA]</scope>
    <source>
        <strain evidence="2">MRouAeg1</strain>
        <tissue evidence="2">Muscle</tissue>
    </source>
</reference>
<gene>
    <name evidence="2" type="ORF">HJG63_009640</name>
</gene>
<evidence type="ECO:0000313" key="2">
    <source>
        <dbReference type="EMBL" id="KAF6401589.1"/>
    </source>
</evidence>
<dbReference type="AlphaFoldDB" id="A0A7J8BSV2"/>